<dbReference type="OrthoDB" id="435282at2759"/>
<feature type="region of interest" description="Disordered" evidence="3">
    <location>
        <begin position="559"/>
        <end position="601"/>
    </location>
</feature>
<dbReference type="InterPro" id="IPR023267">
    <property type="entry name" value="RCMT"/>
</dbReference>
<keyword evidence="1 5" id="KW-0489">Methyltransferase</keyword>
<feature type="binding site" evidence="1">
    <location>
        <position position="321"/>
    </location>
    <ligand>
        <name>S-adenosyl-L-methionine</name>
        <dbReference type="ChEBI" id="CHEBI:59789"/>
    </ligand>
</feature>
<keyword evidence="1" id="KW-0694">RNA-binding</keyword>
<dbReference type="Proteomes" id="UP000245946">
    <property type="component" value="Unassembled WGS sequence"/>
</dbReference>
<accession>A0A316Z0W3</accession>
<dbReference type="InterPro" id="IPR029063">
    <property type="entry name" value="SAM-dependent_MTases_sf"/>
</dbReference>
<keyword evidence="1 5" id="KW-0808">Transferase</keyword>
<proteinExistence type="inferred from homology"/>
<dbReference type="InterPro" id="IPR001678">
    <property type="entry name" value="MeTrfase_RsmB-F_NOP2_dom"/>
</dbReference>
<evidence type="ECO:0000313" key="6">
    <source>
        <dbReference type="Proteomes" id="UP000245946"/>
    </source>
</evidence>
<feature type="compositionally biased region" description="Basic and acidic residues" evidence="3">
    <location>
        <begin position="579"/>
        <end position="588"/>
    </location>
</feature>
<feature type="active site" description="Nucleophile" evidence="1">
    <location>
        <position position="456"/>
    </location>
</feature>
<feature type="binding site" evidence="1">
    <location>
        <position position="395"/>
    </location>
    <ligand>
        <name>S-adenosyl-L-methionine</name>
        <dbReference type="ChEBI" id="CHEBI:59789"/>
    </ligand>
</feature>
<dbReference type="PANTHER" id="PTHR22807">
    <property type="entry name" value="NOP2 YEAST -RELATED NOL1/NOP2/FMU SUN DOMAIN-CONTAINING"/>
    <property type="match status" value="1"/>
</dbReference>
<gene>
    <name evidence="5" type="ORF">FA09DRAFT_341674</name>
</gene>
<dbReference type="GO" id="GO:0003723">
    <property type="term" value="F:RNA binding"/>
    <property type="evidence" value="ECO:0007669"/>
    <property type="project" value="UniProtKB-UniRule"/>
</dbReference>
<feature type="region of interest" description="Disordered" evidence="3">
    <location>
        <begin position="87"/>
        <end position="111"/>
    </location>
</feature>
<evidence type="ECO:0000256" key="2">
    <source>
        <dbReference type="SAM" id="Coils"/>
    </source>
</evidence>
<protein>
    <submittedName>
        <fullName evidence="5">S-adenosyl-L-methionine-dependent methyltransferase</fullName>
    </submittedName>
</protein>
<dbReference type="GO" id="GO:0005730">
    <property type="term" value="C:nucleolus"/>
    <property type="evidence" value="ECO:0007669"/>
    <property type="project" value="TreeGrafter"/>
</dbReference>
<evidence type="ECO:0000256" key="3">
    <source>
        <dbReference type="SAM" id="MobiDB-lite"/>
    </source>
</evidence>
<evidence type="ECO:0000259" key="4">
    <source>
        <dbReference type="PROSITE" id="PS51686"/>
    </source>
</evidence>
<dbReference type="Gene3D" id="3.30.70.1170">
    <property type="entry name" value="Sun protein, domain 3"/>
    <property type="match status" value="1"/>
</dbReference>
<dbReference type="STRING" id="58919.A0A316Z0W3"/>
<organism evidence="5 6">
    <name type="scientific">Tilletiopsis washingtonensis</name>
    <dbReference type="NCBI Taxonomy" id="58919"/>
    <lineage>
        <taxon>Eukaryota</taxon>
        <taxon>Fungi</taxon>
        <taxon>Dikarya</taxon>
        <taxon>Basidiomycota</taxon>
        <taxon>Ustilaginomycotina</taxon>
        <taxon>Exobasidiomycetes</taxon>
        <taxon>Entylomatales</taxon>
        <taxon>Entylomatales incertae sedis</taxon>
        <taxon>Tilletiopsis</taxon>
    </lineage>
</organism>
<dbReference type="RefSeq" id="XP_025595235.1">
    <property type="nucleotide sequence ID" value="XM_025744480.1"/>
</dbReference>
<feature type="domain" description="SAM-dependent MTase RsmB/NOP-type" evidence="4">
    <location>
        <begin position="178"/>
        <end position="542"/>
    </location>
</feature>
<name>A0A316Z0W3_9BASI</name>
<dbReference type="GO" id="GO:0008173">
    <property type="term" value="F:RNA methyltransferase activity"/>
    <property type="evidence" value="ECO:0007669"/>
    <property type="project" value="InterPro"/>
</dbReference>
<evidence type="ECO:0000256" key="1">
    <source>
        <dbReference type="PROSITE-ProRule" id="PRU01023"/>
    </source>
</evidence>
<dbReference type="PANTHER" id="PTHR22807:SF4">
    <property type="entry name" value="28S RRNA (CYTOSINE-C(5))-METHYLTRANSFERASE"/>
    <property type="match status" value="1"/>
</dbReference>
<dbReference type="EMBL" id="KZ819308">
    <property type="protein sequence ID" value="PWN94956.1"/>
    <property type="molecule type" value="Genomic_DNA"/>
</dbReference>
<keyword evidence="6" id="KW-1185">Reference proteome</keyword>
<comment type="similarity">
    <text evidence="1">Belongs to the class I-like SAM-binding methyltransferase superfamily. RsmB/NOP family.</text>
</comment>
<comment type="caution">
    <text evidence="1">Lacks conserved residue(s) required for the propagation of feature annotation.</text>
</comment>
<feature type="compositionally biased region" description="Basic residues" evidence="3">
    <location>
        <begin position="562"/>
        <end position="578"/>
    </location>
</feature>
<keyword evidence="2" id="KW-0175">Coiled coil</keyword>
<dbReference type="PRINTS" id="PR02008">
    <property type="entry name" value="RCMTFAMILY"/>
</dbReference>
<evidence type="ECO:0000313" key="5">
    <source>
        <dbReference type="EMBL" id="PWN94956.1"/>
    </source>
</evidence>
<feature type="coiled-coil region" evidence="2">
    <location>
        <begin position="142"/>
        <end position="169"/>
    </location>
</feature>
<dbReference type="Pfam" id="PF21148">
    <property type="entry name" value="NSUN5_fdxn-like"/>
    <property type="match status" value="1"/>
</dbReference>
<dbReference type="GO" id="GO:0070475">
    <property type="term" value="P:rRNA base methylation"/>
    <property type="evidence" value="ECO:0007669"/>
    <property type="project" value="TreeGrafter"/>
</dbReference>
<sequence>MSDIYLCAALALDALAQRSTSIHAVCAAVLAAHSKATADAASTRRPVDARRLTALVANTLSFRKPLTAILASAKTLQLEAAAFRIAPPRTHASAKGKERQPDGEDGAATPAVPTPHSLALVLLHDILLSSTRPSASVNWPPRAALERHLTRLKSELARLRAKAGAASLEELRDPEERRQRTLAARCPRWVRVNGRRMARAQAVELLAQQGWSETHDEVLRKGKHFLVTPHLPDVLAFAGSSTSQLLAHPLYQDGTFILQDLASCFPASVLLDQDAAAPLICDGEPLHVIDATAAPGNKTGHLSALLASSAAHASSKVSAFELAPNRFRTLVSQLSRAGALAPTSVHLLKSGPGRGKPKPDAAAKLAGAVSPRLADFLATDPLDDEWQDVRGMLLDPSCSGSGIVGRMEVADAEQEEETSSEETQATRLASLAAFQLSMIDHALQFPNLRRLVYSTCSIHAEENERVAIAALALPRAGGWRLAPRSEVVPTWPGRGRPEECGGNTAYAEGMIRCDPGGSVDVAPGEVHVGATNGFFVACFVRGEADDAASDAEPAVAEAALTGKRKRNKEKKLKQKKRKREAEAAKDEPPPTEAKPKRRAPA</sequence>
<reference evidence="5 6" key="1">
    <citation type="journal article" date="2018" name="Mol. Biol. Evol.">
        <title>Broad Genomic Sampling Reveals a Smut Pathogenic Ancestry of the Fungal Clade Ustilaginomycotina.</title>
        <authorList>
            <person name="Kijpornyongpan T."/>
            <person name="Mondo S.J."/>
            <person name="Barry K."/>
            <person name="Sandor L."/>
            <person name="Lee J."/>
            <person name="Lipzen A."/>
            <person name="Pangilinan J."/>
            <person name="LaButti K."/>
            <person name="Hainaut M."/>
            <person name="Henrissat B."/>
            <person name="Grigoriev I.V."/>
            <person name="Spatafora J.W."/>
            <person name="Aime M.C."/>
        </authorList>
    </citation>
    <scope>NUCLEOTIDE SEQUENCE [LARGE SCALE GENOMIC DNA]</scope>
    <source>
        <strain evidence="5 6">MCA 4186</strain>
    </source>
</reference>
<dbReference type="AlphaFoldDB" id="A0A316Z0W3"/>
<dbReference type="Gene3D" id="3.40.50.150">
    <property type="entry name" value="Vaccinia Virus protein VP39"/>
    <property type="match status" value="1"/>
</dbReference>
<dbReference type="PROSITE" id="PS51686">
    <property type="entry name" value="SAM_MT_RSMB_NOP"/>
    <property type="match status" value="1"/>
</dbReference>
<dbReference type="InterPro" id="IPR049561">
    <property type="entry name" value="NSUN5_7_fdxn-like"/>
</dbReference>
<dbReference type="SUPFAM" id="SSF53335">
    <property type="entry name" value="S-adenosyl-L-methionine-dependent methyltransferases"/>
    <property type="match status" value="1"/>
</dbReference>
<dbReference type="GeneID" id="37272024"/>
<keyword evidence="1" id="KW-0949">S-adenosyl-L-methionine</keyword>